<accession>A0A5N5WI57</accession>
<name>A0A5N5WI57_9EURO</name>
<dbReference type="AlphaFoldDB" id="A0A5N5WI57"/>
<dbReference type="Proteomes" id="UP000326565">
    <property type="component" value="Unassembled WGS sequence"/>
</dbReference>
<keyword evidence="1" id="KW-0472">Membrane</keyword>
<keyword evidence="1" id="KW-0812">Transmembrane</keyword>
<evidence type="ECO:0000313" key="3">
    <source>
        <dbReference type="Proteomes" id="UP000326565"/>
    </source>
</evidence>
<gene>
    <name evidence="2" type="ORF">BDV29DRAFT_186557</name>
</gene>
<evidence type="ECO:0000256" key="1">
    <source>
        <dbReference type="SAM" id="Phobius"/>
    </source>
</evidence>
<sequence>MPSILPTFYRHYLPPPIQVVVVYNTSGSFVRGLMSLIPFVSHPVSLGLNTGLSTGTINSDTVIFLIFFSYLSSGAIHFLSAIPRFHPNLLGRTSSIASAARLP</sequence>
<protein>
    <submittedName>
        <fullName evidence="2">Uncharacterized protein</fullName>
    </submittedName>
</protein>
<organism evidence="2 3">
    <name type="scientific">Aspergillus leporis</name>
    <dbReference type="NCBI Taxonomy" id="41062"/>
    <lineage>
        <taxon>Eukaryota</taxon>
        <taxon>Fungi</taxon>
        <taxon>Dikarya</taxon>
        <taxon>Ascomycota</taxon>
        <taxon>Pezizomycotina</taxon>
        <taxon>Eurotiomycetes</taxon>
        <taxon>Eurotiomycetidae</taxon>
        <taxon>Eurotiales</taxon>
        <taxon>Aspergillaceae</taxon>
        <taxon>Aspergillus</taxon>
        <taxon>Aspergillus subgen. Circumdati</taxon>
    </lineage>
</organism>
<proteinExistence type="predicted"/>
<reference evidence="2 3" key="1">
    <citation type="submission" date="2019-04" db="EMBL/GenBank/DDBJ databases">
        <title>Friends and foes A comparative genomics study of 23 Aspergillus species from section Flavi.</title>
        <authorList>
            <consortium name="DOE Joint Genome Institute"/>
            <person name="Kjaerbolling I."/>
            <person name="Vesth T."/>
            <person name="Frisvad J.C."/>
            <person name="Nybo J.L."/>
            <person name="Theobald S."/>
            <person name="Kildgaard S."/>
            <person name="Isbrandt T."/>
            <person name="Kuo A."/>
            <person name="Sato A."/>
            <person name="Lyhne E.K."/>
            <person name="Kogle M.E."/>
            <person name="Wiebenga A."/>
            <person name="Kun R.S."/>
            <person name="Lubbers R.J."/>
            <person name="Makela M.R."/>
            <person name="Barry K."/>
            <person name="Chovatia M."/>
            <person name="Clum A."/>
            <person name="Daum C."/>
            <person name="Haridas S."/>
            <person name="He G."/>
            <person name="LaButti K."/>
            <person name="Lipzen A."/>
            <person name="Mondo S."/>
            <person name="Riley R."/>
            <person name="Salamov A."/>
            <person name="Simmons B.A."/>
            <person name="Magnuson J.K."/>
            <person name="Henrissat B."/>
            <person name="Mortensen U.H."/>
            <person name="Larsen T.O."/>
            <person name="Devries R.P."/>
            <person name="Grigoriev I.V."/>
            <person name="Machida M."/>
            <person name="Baker S.E."/>
            <person name="Andersen M.R."/>
        </authorList>
    </citation>
    <scope>NUCLEOTIDE SEQUENCE [LARGE SCALE GENOMIC DNA]</scope>
    <source>
        <strain evidence="2 3">CBS 151.66</strain>
    </source>
</reference>
<dbReference type="EMBL" id="ML732528">
    <property type="protein sequence ID" value="KAB8067227.1"/>
    <property type="molecule type" value="Genomic_DNA"/>
</dbReference>
<feature type="transmembrane region" description="Helical" evidence="1">
    <location>
        <begin position="61"/>
        <end position="82"/>
    </location>
</feature>
<keyword evidence="1" id="KW-1133">Transmembrane helix</keyword>
<evidence type="ECO:0000313" key="2">
    <source>
        <dbReference type="EMBL" id="KAB8067227.1"/>
    </source>
</evidence>
<feature type="transmembrane region" description="Helical" evidence="1">
    <location>
        <begin position="21"/>
        <end position="41"/>
    </location>
</feature>
<keyword evidence="3" id="KW-1185">Reference proteome</keyword>